<dbReference type="Pfam" id="PF13843">
    <property type="entry name" value="DDE_Tnp_1_7"/>
    <property type="match status" value="1"/>
</dbReference>
<sequence length="166" mass="19484">MSGRRFEQILRCLNCSDDKNKEDPLFRVSWLLKSVISSSQDMYSPQEALSLDESLLIFRGRLKFRVYIKNKKSKYGIKFYELCSSDGFVLNMEIYKGKNNSDDARKSSKVNSLVLRLIDAYLDKGHHLYIDNFYTGLQLSECLQERKTYTTGTLRSNRKRRLQKLN</sequence>
<reference evidence="2" key="1">
    <citation type="journal article" date="2023" name="Insect Mol. Biol.">
        <title>Genome sequencing provides insights into the evolution of gene families encoding plant cell wall-degrading enzymes in longhorned beetles.</title>
        <authorList>
            <person name="Shin N.R."/>
            <person name="Okamura Y."/>
            <person name="Kirsch R."/>
            <person name="Pauchet Y."/>
        </authorList>
    </citation>
    <scope>NUCLEOTIDE SEQUENCE</scope>
    <source>
        <strain evidence="2">RBIC_L_NR</strain>
    </source>
</reference>
<name>A0AAV8YHR0_9CUCU</name>
<evidence type="ECO:0000259" key="1">
    <source>
        <dbReference type="Pfam" id="PF13843"/>
    </source>
</evidence>
<dbReference type="Proteomes" id="UP001162156">
    <property type="component" value="Unassembled WGS sequence"/>
</dbReference>
<dbReference type="EMBL" id="JANEYF010002176">
    <property type="protein sequence ID" value="KAJ8950440.1"/>
    <property type="molecule type" value="Genomic_DNA"/>
</dbReference>
<organism evidence="2 3">
    <name type="scientific">Rhamnusium bicolor</name>
    <dbReference type="NCBI Taxonomy" id="1586634"/>
    <lineage>
        <taxon>Eukaryota</taxon>
        <taxon>Metazoa</taxon>
        <taxon>Ecdysozoa</taxon>
        <taxon>Arthropoda</taxon>
        <taxon>Hexapoda</taxon>
        <taxon>Insecta</taxon>
        <taxon>Pterygota</taxon>
        <taxon>Neoptera</taxon>
        <taxon>Endopterygota</taxon>
        <taxon>Coleoptera</taxon>
        <taxon>Polyphaga</taxon>
        <taxon>Cucujiformia</taxon>
        <taxon>Chrysomeloidea</taxon>
        <taxon>Cerambycidae</taxon>
        <taxon>Lepturinae</taxon>
        <taxon>Rhagiini</taxon>
        <taxon>Rhamnusium</taxon>
    </lineage>
</organism>
<proteinExistence type="predicted"/>
<feature type="domain" description="PiggyBac transposable element-derived protein" evidence="1">
    <location>
        <begin position="1"/>
        <end position="159"/>
    </location>
</feature>
<dbReference type="InterPro" id="IPR029526">
    <property type="entry name" value="PGBD"/>
</dbReference>
<dbReference type="PANTHER" id="PTHR46599:SF3">
    <property type="entry name" value="PIGGYBAC TRANSPOSABLE ELEMENT-DERIVED PROTEIN 4"/>
    <property type="match status" value="1"/>
</dbReference>
<keyword evidence="3" id="KW-1185">Reference proteome</keyword>
<dbReference type="PANTHER" id="PTHR46599">
    <property type="entry name" value="PIGGYBAC TRANSPOSABLE ELEMENT-DERIVED PROTEIN 4"/>
    <property type="match status" value="1"/>
</dbReference>
<gene>
    <name evidence="2" type="ORF">NQ314_007880</name>
</gene>
<comment type="caution">
    <text evidence="2">The sequence shown here is derived from an EMBL/GenBank/DDBJ whole genome shotgun (WGS) entry which is preliminary data.</text>
</comment>
<dbReference type="AlphaFoldDB" id="A0AAV8YHR0"/>
<evidence type="ECO:0000313" key="3">
    <source>
        <dbReference type="Proteomes" id="UP001162156"/>
    </source>
</evidence>
<protein>
    <recommendedName>
        <fullName evidence="1">PiggyBac transposable element-derived protein domain-containing protein</fullName>
    </recommendedName>
</protein>
<accession>A0AAV8YHR0</accession>
<evidence type="ECO:0000313" key="2">
    <source>
        <dbReference type="EMBL" id="KAJ8950440.1"/>
    </source>
</evidence>